<gene>
    <name evidence="5" type="ORF">OSTQU699_LOCUS4115</name>
</gene>
<dbReference type="InterPro" id="IPR011990">
    <property type="entry name" value="TPR-like_helical_dom_sf"/>
</dbReference>
<dbReference type="SMR" id="A0A8S1IXJ1"/>
<evidence type="ECO:0000313" key="6">
    <source>
        <dbReference type="Proteomes" id="UP000708148"/>
    </source>
</evidence>
<dbReference type="Gene3D" id="1.25.40.10">
    <property type="entry name" value="Tetratricopeptide repeat domain"/>
    <property type="match status" value="2"/>
</dbReference>
<accession>A0A8S1IXJ1</accession>
<feature type="compositionally biased region" description="Polar residues" evidence="3">
    <location>
        <begin position="826"/>
        <end position="838"/>
    </location>
</feature>
<dbReference type="Pfam" id="PF01535">
    <property type="entry name" value="PPR"/>
    <property type="match status" value="1"/>
</dbReference>
<dbReference type="Gene3D" id="1.10.720.30">
    <property type="entry name" value="SAP domain"/>
    <property type="match status" value="1"/>
</dbReference>
<feature type="region of interest" description="Disordered" evidence="3">
    <location>
        <begin position="824"/>
        <end position="922"/>
    </location>
</feature>
<dbReference type="AlphaFoldDB" id="A0A8S1IXJ1"/>
<evidence type="ECO:0000256" key="2">
    <source>
        <dbReference type="PROSITE-ProRule" id="PRU00708"/>
    </source>
</evidence>
<feature type="region of interest" description="Disordered" evidence="3">
    <location>
        <begin position="575"/>
        <end position="600"/>
    </location>
</feature>
<feature type="compositionally biased region" description="Acidic residues" evidence="3">
    <location>
        <begin position="855"/>
        <end position="887"/>
    </location>
</feature>
<feature type="domain" description="SAP" evidence="4">
    <location>
        <begin position="527"/>
        <end position="561"/>
    </location>
</feature>
<dbReference type="InterPro" id="IPR002885">
    <property type="entry name" value="PPR_rpt"/>
</dbReference>
<protein>
    <recommendedName>
        <fullName evidence="4">SAP domain-containing protein</fullName>
    </recommendedName>
</protein>
<feature type="compositionally biased region" description="Low complexity" evidence="3">
    <location>
        <begin position="844"/>
        <end position="854"/>
    </location>
</feature>
<evidence type="ECO:0000256" key="3">
    <source>
        <dbReference type="SAM" id="MobiDB-lite"/>
    </source>
</evidence>
<dbReference type="InterPro" id="IPR036361">
    <property type="entry name" value="SAP_dom_sf"/>
</dbReference>
<dbReference type="PANTHER" id="PTHR47939">
    <property type="entry name" value="MEMBRANE-ASSOCIATED SALT-INDUCIBLE PROTEIN-LIKE"/>
    <property type="match status" value="1"/>
</dbReference>
<dbReference type="SUPFAM" id="SSF68906">
    <property type="entry name" value="SAP domain"/>
    <property type="match status" value="1"/>
</dbReference>
<feature type="repeat" description="PPR" evidence="2">
    <location>
        <begin position="266"/>
        <end position="300"/>
    </location>
</feature>
<name>A0A8S1IXJ1_9CHLO</name>
<feature type="compositionally biased region" description="Acidic residues" evidence="3">
    <location>
        <begin position="897"/>
        <end position="922"/>
    </location>
</feature>
<evidence type="ECO:0000256" key="1">
    <source>
        <dbReference type="ARBA" id="ARBA00022737"/>
    </source>
</evidence>
<dbReference type="Proteomes" id="UP000708148">
    <property type="component" value="Unassembled WGS sequence"/>
</dbReference>
<proteinExistence type="predicted"/>
<reference evidence="5" key="1">
    <citation type="submission" date="2020-12" db="EMBL/GenBank/DDBJ databases">
        <authorList>
            <person name="Iha C."/>
        </authorList>
    </citation>
    <scope>NUCLEOTIDE SEQUENCE</scope>
</reference>
<evidence type="ECO:0000259" key="4">
    <source>
        <dbReference type="PROSITE" id="PS50800"/>
    </source>
</evidence>
<dbReference type="OrthoDB" id="514979at2759"/>
<dbReference type="PANTHER" id="PTHR47939:SF1">
    <property type="entry name" value="OS04G0684500 PROTEIN"/>
    <property type="match status" value="1"/>
</dbReference>
<dbReference type="InterPro" id="IPR050667">
    <property type="entry name" value="PPR-containing_protein"/>
</dbReference>
<feature type="region of interest" description="Disordered" evidence="3">
    <location>
        <begin position="1"/>
        <end position="50"/>
    </location>
</feature>
<dbReference type="SMART" id="SM00513">
    <property type="entry name" value="SAP"/>
    <property type="match status" value="1"/>
</dbReference>
<dbReference type="EMBL" id="CAJHUC010000882">
    <property type="protein sequence ID" value="CAD7698756.1"/>
    <property type="molecule type" value="Genomic_DNA"/>
</dbReference>
<evidence type="ECO:0000313" key="5">
    <source>
        <dbReference type="EMBL" id="CAD7698756.1"/>
    </source>
</evidence>
<comment type="caution">
    <text evidence="5">The sequence shown here is derived from an EMBL/GenBank/DDBJ whole genome shotgun (WGS) entry which is preliminary data.</text>
</comment>
<organism evidence="5 6">
    <name type="scientific">Ostreobium quekettii</name>
    <dbReference type="NCBI Taxonomy" id="121088"/>
    <lineage>
        <taxon>Eukaryota</taxon>
        <taxon>Viridiplantae</taxon>
        <taxon>Chlorophyta</taxon>
        <taxon>core chlorophytes</taxon>
        <taxon>Ulvophyceae</taxon>
        <taxon>TCBD clade</taxon>
        <taxon>Bryopsidales</taxon>
        <taxon>Ostreobineae</taxon>
        <taxon>Ostreobiaceae</taxon>
        <taxon>Ostreobium</taxon>
    </lineage>
</organism>
<dbReference type="NCBIfam" id="TIGR00756">
    <property type="entry name" value="PPR"/>
    <property type="match status" value="1"/>
</dbReference>
<dbReference type="InterPro" id="IPR003034">
    <property type="entry name" value="SAP_dom"/>
</dbReference>
<dbReference type="Pfam" id="PF02037">
    <property type="entry name" value="SAP"/>
    <property type="match status" value="1"/>
</dbReference>
<dbReference type="PROSITE" id="PS50800">
    <property type="entry name" value="SAP"/>
    <property type="match status" value="1"/>
</dbReference>
<dbReference type="PROSITE" id="PS51375">
    <property type="entry name" value="PPR"/>
    <property type="match status" value="1"/>
</dbReference>
<sequence length="922" mass="100728">MHHTVPRCASTPGAEPATRFGAERKRACGPWVRPPRPSRGGPRGKAATARCAIEETETSIDAENTQPESALQDERFAGLRSVLETASELKQEADLDREVRTQRPAARRWDTAKLGLSGLDINEEEEERTAFHRRLFRAAKKGDAKAAENVVDEMMRAGLVPGPKAYHGLIFAYVKAGDAMGALYAIRGAHTSGAQPITESYMVLIHAFVKEDNMKKAEAVLASMLRAGGDAQQGWRMLIASLLHENRLELALIHLEKGWKEKWSADAAVYALLIQSLCKSGNRQRANVELARMQAEGIHVGAQHAQPLMELALKEGDVEELDRLLDAVQEKTVHIFNLLLRGYVNKWDADNIMPRFWQRWEQLSEEAAPDSTSWLLLLHALLKGQDPQAAAKAMVTNMMATQMQGGDQEELMMDILPSMLKQLSREGYPVDIVNLLRALRIDNVHLRPGAFQVSKTGQTFITWWLSDRMDKLKLGDGGHGDGTASSRPEFQALDMSMTSFGGSRVINGVNIGFCSCVVNEKNEIIPVSKLNVGQLKAECQARGLETTGLRKALYDRVKLARRALPLIKEEMRRRSRIRKMQKRAERDRQGGQRPSYFGDADDKGAELVMISFKDGRATSTQAIDEGDLKKVGVVDVDEEGDGAEAQVIEVEDELQQKLKKYKGKGDGSEVVLEEDVPSSVFDLDDDKLDKAPSVANPFTAPSSSDAWLDPVLKAQLVLGNNNTAGSQAALAMISAAQAVGGAPTLADLEVVSHAASVENSVGVAYSISNLVSTQREAYGEGGGKQGERKLTSLLDECARTCVEAGDVKMAEHILDKMEDLGLAPSESLSSRVQTSTAPEEQPDVVDVAATALADDSVDDDDLGALDAEIDEDEEDKDDIGDPEDEGESLLSSVPVADEYEDEEDVEDDGVGDDNDDDDDDEF</sequence>
<keyword evidence="1" id="KW-0677">Repeat</keyword>
<keyword evidence="6" id="KW-1185">Reference proteome</keyword>